<name>A0A8J2XRL2_9GAMM</name>
<gene>
    <name evidence="2" type="ORF">GCM10011369_31780</name>
</gene>
<sequence>MPSNHYHQQLTAIAQGITSIEEQQNQPKGHLSQYQNNYAQSHQSALFTTYPVTCQLLGFDIFAALAKVYCQHFPPTHWDINHYGDDFAALIASQSKSAKAKAFDWLAIAAVARFERLLSVIYYPALAEQSAEQQVPVAMTTLIERVDPQLQLLRSCHRYLRIDPSLTLNSNWRLISRGFQLLLLPLTP</sequence>
<accession>A0A8J2XRL2</accession>
<reference evidence="3" key="1">
    <citation type="journal article" date="2019" name="Int. J. Syst. Evol. Microbiol.">
        <title>The Global Catalogue of Microorganisms (GCM) 10K type strain sequencing project: providing services to taxonomists for standard genome sequencing and annotation.</title>
        <authorList>
            <consortium name="The Broad Institute Genomics Platform"/>
            <consortium name="The Broad Institute Genome Sequencing Center for Infectious Disease"/>
            <person name="Wu L."/>
            <person name="Ma J."/>
        </authorList>
    </citation>
    <scope>NUCLEOTIDE SEQUENCE [LARGE SCALE GENOMIC DNA]</scope>
    <source>
        <strain evidence="3">CGMCC 1.10130</strain>
    </source>
</reference>
<organism evidence="2 3">
    <name type="scientific">Neiella marina</name>
    <dbReference type="NCBI Taxonomy" id="508461"/>
    <lineage>
        <taxon>Bacteria</taxon>
        <taxon>Pseudomonadati</taxon>
        <taxon>Pseudomonadota</taxon>
        <taxon>Gammaproteobacteria</taxon>
        <taxon>Alteromonadales</taxon>
        <taxon>Echinimonadaceae</taxon>
        <taxon>Neiella</taxon>
    </lineage>
</organism>
<feature type="domain" description="Putative DNA-binding" evidence="1">
    <location>
        <begin position="14"/>
        <end position="89"/>
    </location>
</feature>
<evidence type="ECO:0000313" key="3">
    <source>
        <dbReference type="Proteomes" id="UP000619743"/>
    </source>
</evidence>
<dbReference type="AlphaFoldDB" id="A0A8J2XRL2"/>
<dbReference type="EMBL" id="BMDX01000022">
    <property type="protein sequence ID" value="GGA87371.1"/>
    <property type="molecule type" value="Genomic_DNA"/>
</dbReference>
<dbReference type="OrthoDB" id="4146344at2"/>
<dbReference type="RefSeq" id="WP_087506366.1">
    <property type="nucleotide sequence ID" value="NZ_BMDX01000022.1"/>
</dbReference>
<protein>
    <recommendedName>
        <fullName evidence="1">Putative DNA-binding domain-containing protein</fullName>
    </recommendedName>
</protein>
<proteinExistence type="predicted"/>
<evidence type="ECO:0000259" key="1">
    <source>
        <dbReference type="Pfam" id="PF09836"/>
    </source>
</evidence>
<dbReference type="Proteomes" id="UP000619743">
    <property type="component" value="Unassembled WGS sequence"/>
</dbReference>
<comment type="caution">
    <text evidence="2">The sequence shown here is derived from an EMBL/GenBank/DDBJ whole genome shotgun (WGS) entry which is preliminary data.</text>
</comment>
<dbReference type="Pfam" id="PF09836">
    <property type="entry name" value="DUF2063"/>
    <property type="match status" value="1"/>
</dbReference>
<dbReference type="InterPro" id="IPR018640">
    <property type="entry name" value="DUF2063"/>
</dbReference>
<keyword evidence="3" id="KW-1185">Reference proteome</keyword>
<evidence type="ECO:0000313" key="2">
    <source>
        <dbReference type="EMBL" id="GGA87371.1"/>
    </source>
</evidence>